<dbReference type="InterPro" id="IPR010496">
    <property type="entry name" value="AL/BT2_dom"/>
</dbReference>
<evidence type="ECO:0000259" key="2">
    <source>
        <dbReference type="Pfam" id="PF06439"/>
    </source>
</evidence>
<proteinExistence type="predicted"/>
<gene>
    <name evidence="3" type="ORF">EHT25_22570</name>
</gene>
<feature type="chain" id="PRO_5018094213" evidence="1">
    <location>
        <begin position="20"/>
        <end position="223"/>
    </location>
</feature>
<keyword evidence="4" id="KW-1185">Reference proteome</keyword>
<organism evidence="3 4">
    <name type="scientific">Larkinella rosea</name>
    <dbReference type="NCBI Taxonomy" id="2025312"/>
    <lineage>
        <taxon>Bacteria</taxon>
        <taxon>Pseudomonadati</taxon>
        <taxon>Bacteroidota</taxon>
        <taxon>Cytophagia</taxon>
        <taxon>Cytophagales</taxon>
        <taxon>Spirosomataceae</taxon>
        <taxon>Larkinella</taxon>
    </lineage>
</organism>
<comment type="caution">
    <text evidence="3">The sequence shown here is derived from an EMBL/GenBank/DDBJ whole genome shotgun (WGS) entry which is preliminary data.</text>
</comment>
<dbReference type="RefSeq" id="WP_124877432.1">
    <property type="nucleotide sequence ID" value="NZ_RQJO01000010.1"/>
</dbReference>
<dbReference type="GO" id="GO:0016787">
    <property type="term" value="F:hydrolase activity"/>
    <property type="evidence" value="ECO:0007669"/>
    <property type="project" value="InterPro"/>
</dbReference>
<evidence type="ECO:0000313" key="4">
    <source>
        <dbReference type="Proteomes" id="UP000271925"/>
    </source>
</evidence>
<accession>A0A3P1BIN5</accession>
<reference evidence="3 4" key="1">
    <citation type="submission" date="2018-11" db="EMBL/GenBank/DDBJ databases">
        <authorList>
            <person name="Zhou Z."/>
            <person name="Wang G."/>
        </authorList>
    </citation>
    <scope>NUCLEOTIDE SEQUENCE [LARGE SCALE GENOMIC DNA]</scope>
    <source>
        <strain evidence="3 4">KCTC52004</strain>
    </source>
</reference>
<evidence type="ECO:0000256" key="1">
    <source>
        <dbReference type="SAM" id="SignalP"/>
    </source>
</evidence>
<dbReference type="PROSITE" id="PS51257">
    <property type="entry name" value="PROKAR_LIPOPROTEIN"/>
    <property type="match status" value="1"/>
</dbReference>
<name>A0A3P1BIN5_9BACT</name>
<keyword evidence="1" id="KW-0732">Signal</keyword>
<feature type="signal peptide" evidence="1">
    <location>
        <begin position="1"/>
        <end position="19"/>
    </location>
</feature>
<dbReference type="OrthoDB" id="949239at2"/>
<sequence length="223" mass="24991">MKNLVVILCVALLAGACSKSSTTKTASGGKAAKPEKGWISLFDGKSFDGWKVGKNADSFKIEDGAIAVNGPVGHLFYMGSVKDHNFKNFQFKAKVMTLPGSNSGMYFHTQYQEESWPKKGFEVQVNNSHTDWRRTASLYAIQDVKETYVKDNEWYTEEIMVQGKKVTIKINDKVVNEYTEPEGVDRPKDMAERKIGSGTFALQAHDPKSKVYYKDIMVKVLPD</sequence>
<evidence type="ECO:0000313" key="3">
    <source>
        <dbReference type="EMBL" id="RRB00970.1"/>
    </source>
</evidence>
<dbReference type="Gene3D" id="2.60.120.560">
    <property type="entry name" value="Exo-inulinase, domain 1"/>
    <property type="match status" value="1"/>
</dbReference>
<dbReference type="Pfam" id="PF06439">
    <property type="entry name" value="3keto-disac_hyd"/>
    <property type="match status" value="1"/>
</dbReference>
<dbReference type="EMBL" id="RQJO01000010">
    <property type="protein sequence ID" value="RRB00970.1"/>
    <property type="molecule type" value="Genomic_DNA"/>
</dbReference>
<dbReference type="AlphaFoldDB" id="A0A3P1BIN5"/>
<protein>
    <submittedName>
        <fullName evidence="3">DUF1080 domain-containing protein</fullName>
    </submittedName>
</protein>
<dbReference type="Proteomes" id="UP000271925">
    <property type="component" value="Unassembled WGS sequence"/>
</dbReference>
<feature type="domain" description="3-keto-alpha-glucoside-1,2-lyase/3-keto-2-hydroxy-glucal hydratase" evidence="2">
    <location>
        <begin position="37"/>
        <end position="219"/>
    </location>
</feature>